<dbReference type="EMBL" id="AJWJ01000186">
    <property type="protein sequence ID" value="KAF2073728.1"/>
    <property type="molecule type" value="Genomic_DNA"/>
</dbReference>
<gene>
    <name evidence="2" type="ORF">CYY_004961</name>
</gene>
<keyword evidence="3" id="KW-1185">Reference proteome</keyword>
<accession>A0A8J4PSI7</accession>
<proteinExistence type="predicted"/>
<keyword evidence="1" id="KW-0472">Membrane</keyword>
<evidence type="ECO:0000256" key="1">
    <source>
        <dbReference type="SAM" id="Phobius"/>
    </source>
</evidence>
<dbReference type="AlphaFoldDB" id="A0A8J4PSI7"/>
<dbReference type="SUPFAM" id="SSF49503">
    <property type="entry name" value="Cupredoxins"/>
    <property type="match status" value="1"/>
</dbReference>
<reference evidence="2" key="1">
    <citation type="submission" date="2020-01" db="EMBL/GenBank/DDBJ databases">
        <title>Development of genomics and gene disruption for Polysphondylium violaceum indicates a role for the polyketide synthase stlB in stalk morphogenesis.</title>
        <authorList>
            <person name="Narita B."/>
            <person name="Kawabe Y."/>
            <person name="Kin K."/>
            <person name="Saito T."/>
            <person name="Gibbs R."/>
            <person name="Kuspa A."/>
            <person name="Muzny D."/>
            <person name="Queller D."/>
            <person name="Richards S."/>
            <person name="Strassman J."/>
            <person name="Sucgang R."/>
            <person name="Worley K."/>
            <person name="Schaap P."/>
        </authorList>
    </citation>
    <scope>NUCLEOTIDE SEQUENCE</scope>
    <source>
        <strain evidence="2">QSvi11</strain>
    </source>
</reference>
<dbReference type="OrthoDB" id="17910at2759"/>
<evidence type="ECO:0000313" key="2">
    <source>
        <dbReference type="EMBL" id="KAF2073728.1"/>
    </source>
</evidence>
<evidence type="ECO:0008006" key="4">
    <source>
        <dbReference type="Google" id="ProtNLM"/>
    </source>
</evidence>
<dbReference type="Gene3D" id="2.60.40.420">
    <property type="entry name" value="Cupredoxins - blue copper proteins"/>
    <property type="match status" value="1"/>
</dbReference>
<organism evidence="2 3">
    <name type="scientific">Polysphondylium violaceum</name>
    <dbReference type="NCBI Taxonomy" id="133409"/>
    <lineage>
        <taxon>Eukaryota</taxon>
        <taxon>Amoebozoa</taxon>
        <taxon>Evosea</taxon>
        <taxon>Eumycetozoa</taxon>
        <taxon>Dictyostelia</taxon>
        <taxon>Dictyosteliales</taxon>
        <taxon>Dictyosteliaceae</taxon>
        <taxon>Polysphondylium</taxon>
    </lineage>
</organism>
<keyword evidence="1" id="KW-1133">Transmembrane helix</keyword>
<protein>
    <recommendedName>
        <fullName evidence="4">Blue (type 1) copper domain-containing protein</fullName>
    </recommendedName>
</protein>
<feature type="transmembrane region" description="Helical" evidence="1">
    <location>
        <begin position="28"/>
        <end position="45"/>
    </location>
</feature>
<keyword evidence="1" id="KW-0812">Transmembrane</keyword>
<name>A0A8J4PSI7_9MYCE</name>
<comment type="caution">
    <text evidence="2">The sequence shown here is derived from an EMBL/GenBank/DDBJ whole genome shotgun (WGS) entry which is preliminary data.</text>
</comment>
<dbReference type="InterPro" id="IPR008972">
    <property type="entry name" value="Cupredoxin"/>
</dbReference>
<sequence length="206" mass="23402">MTRCFDHQVSVQGTSASATHRSSTTTTTIYYLSILIFLFTFLGNVQRTEGSTIYIEWNNPVESNITISVGDTVTWITSDGDYHTVTSVPFRSKIDIQINNNNNNNPVTLDNNDKNTEFDQNIILNSPIMTSRSYLKKRYSMTFTREGYHSYHCKYNPDTMRGTIKVLSSSSSYSSILDTDSSSSKRPFLSLLFACIIGFFIFFIFS</sequence>
<feature type="transmembrane region" description="Helical" evidence="1">
    <location>
        <begin position="188"/>
        <end position="205"/>
    </location>
</feature>
<dbReference type="Proteomes" id="UP000695562">
    <property type="component" value="Unassembled WGS sequence"/>
</dbReference>
<evidence type="ECO:0000313" key="3">
    <source>
        <dbReference type="Proteomes" id="UP000695562"/>
    </source>
</evidence>